<dbReference type="InterPro" id="IPR009057">
    <property type="entry name" value="Homeodomain-like_sf"/>
</dbReference>
<dbReference type="AlphaFoldDB" id="A0A2W1L6U7"/>
<protein>
    <submittedName>
        <fullName evidence="6">AraC family transcriptional regulator</fullName>
    </submittedName>
</protein>
<keyword evidence="7" id="KW-1185">Reference proteome</keyword>
<keyword evidence="4" id="KW-0804">Transcription</keyword>
<evidence type="ECO:0000259" key="5">
    <source>
        <dbReference type="PROSITE" id="PS01124"/>
    </source>
</evidence>
<dbReference type="GO" id="GO:0003700">
    <property type="term" value="F:DNA-binding transcription factor activity"/>
    <property type="evidence" value="ECO:0007669"/>
    <property type="project" value="InterPro"/>
</dbReference>
<dbReference type="InterPro" id="IPR020449">
    <property type="entry name" value="Tscrpt_reg_AraC-type_HTH"/>
</dbReference>
<dbReference type="PROSITE" id="PS01124">
    <property type="entry name" value="HTH_ARAC_FAMILY_2"/>
    <property type="match status" value="1"/>
</dbReference>
<dbReference type="InterPro" id="IPR003313">
    <property type="entry name" value="AraC-bd"/>
</dbReference>
<dbReference type="EMBL" id="QKRB01000051">
    <property type="protein sequence ID" value="PZD94673.1"/>
    <property type="molecule type" value="Genomic_DNA"/>
</dbReference>
<evidence type="ECO:0000256" key="2">
    <source>
        <dbReference type="ARBA" id="ARBA00023125"/>
    </source>
</evidence>
<evidence type="ECO:0000256" key="3">
    <source>
        <dbReference type="ARBA" id="ARBA00023159"/>
    </source>
</evidence>
<dbReference type="Proteomes" id="UP000249522">
    <property type="component" value="Unassembled WGS sequence"/>
</dbReference>
<dbReference type="Pfam" id="PF12833">
    <property type="entry name" value="HTH_18"/>
    <property type="match status" value="1"/>
</dbReference>
<comment type="caution">
    <text evidence="6">The sequence shown here is derived from an EMBL/GenBank/DDBJ whole genome shotgun (WGS) entry which is preliminary data.</text>
</comment>
<dbReference type="GO" id="GO:0043565">
    <property type="term" value="F:sequence-specific DNA binding"/>
    <property type="evidence" value="ECO:0007669"/>
    <property type="project" value="InterPro"/>
</dbReference>
<keyword evidence="3" id="KW-0010">Activator</keyword>
<evidence type="ECO:0000256" key="1">
    <source>
        <dbReference type="ARBA" id="ARBA00023015"/>
    </source>
</evidence>
<proteinExistence type="predicted"/>
<gene>
    <name evidence="6" type="ORF">DNH61_17120</name>
</gene>
<dbReference type="InterPro" id="IPR018060">
    <property type="entry name" value="HTH_AraC"/>
</dbReference>
<dbReference type="PRINTS" id="PR00032">
    <property type="entry name" value="HTHARAC"/>
</dbReference>
<dbReference type="RefSeq" id="WP_111147894.1">
    <property type="nucleotide sequence ID" value="NZ_QKRB01000051.1"/>
</dbReference>
<dbReference type="PANTHER" id="PTHR46796">
    <property type="entry name" value="HTH-TYPE TRANSCRIPTIONAL ACTIVATOR RHAS-RELATED"/>
    <property type="match status" value="1"/>
</dbReference>
<dbReference type="SMART" id="SM00342">
    <property type="entry name" value="HTH_ARAC"/>
    <property type="match status" value="1"/>
</dbReference>
<accession>A0A2W1L6U7</accession>
<dbReference type="InterPro" id="IPR018062">
    <property type="entry name" value="HTH_AraC-typ_CS"/>
</dbReference>
<evidence type="ECO:0000313" key="6">
    <source>
        <dbReference type="EMBL" id="PZD94673.1"/>
    </source>
</evidence>
<organism evidence="6 7">
    <name type="scientific">Paenibacillus sambharensis</name>
    <dbReference type="NCBI Taxonomy" id="1803190"/>
    <lineage>
        <taxon>Bacteria</taxon>
        <taxon>Bacillati</taxon>
        <taxon>Bacillota</taxon>
        <taxon>Bacilli</taxon>
        <taxon>Bacillales</taxon>
        <taxon>Paenibacillaceae</taxon>
        <taxon>Paenibacillus</taxon>
    </lineage>
</organism>
<dbReference type="SUPFAM" id="SSF46689">
    <property type="entry name" value="Homeodomain-like"/>
    <property type="match status" value="2"/>
</dbReference>
<reference evidence="6 7" key="1">
    <citation type="submission" date="2018-06" db="EMBL/GenBank/DDBJ databases">
        <title>Paenibacillus imtechensis sp. nov.</title>
        <authorList>
            <person name="Pinnaka A.K."/>
            <person name="Singh H."/>
            <person name="Kaur M."/>
        </authorList>
    </citation>
    <scope>NUCLEOTIDE SEQUENCE [LARGE SCALE GENOMIC DNA]</scope>
    <source>
        <strain evidence="6 7">SMB1</strain>
    </source>
</reference>
<name>A0A2W1L6U7_9BACL</name>
<evidence type="ECO:0000313" key="7">
    <source>
        <dbReference type="Proteomes" id="UP000249522"/>
    </source>
</evidence>
<feature type="domain" description="HTH araC/xylS-type" evidence="5">
    <location>
        <begin position="182"/>
        <end position="281"/>
    </location>
</feature>
<dbReference type="OrthoDB" id="9813413at2"/>
<keyword evidence="2" id="KW-0238">DNA-binding</keyword>
<dbReference type="Gene3D" id="1.10.10.60">
    <property type="entry name" value="Homeodomain-like"/>
    <property type="match status" value="2"/>
</dbReference>
<dbReference type="InterPro" id="IPR050204">
    <property type="entry name" value="AraC_XylS_family_regulators"/>
</dbReference>
<dbReference type="CDD" id="cd06986">
    <property type="entry name" value="cupin_MmsR-like_N"/>
    <property type="match status" value="1"/>
</dbReference>
<evidence type="ECO:0000256" key="4">
    <source>
        <dbReference type="ARBA" id="ARBA00023163"/>
    </source>
</evidence>
<keyword evidence="1" id="KW-0805">Transcription regulation</keyword>
<sequence>MIPQDSYMVVSNPVSIEYGDFNVLFTGESQTKPGHSIGPKVYDFYLLHHILSGRGTFTVQGTEYPLHAGHSFLIEPEQLVQYAADEADPWRYRWVAFAGSRCSELVSSVGLTNGRLVVDSQDNRRIASYIRRIRHAFRSRGPYAHLQAGGLLQLILAELGDALRLPDDQPGYAGEEGSALVQQVIRYLSTQYAEPVSIERMAETIGFNRAYLSRAFKRHTGMSPVTFLLRLRIDKARRLLRERQELTVEQIAASVGFQDPLYFSKQFRRIYGQPPTSYREEMRQL</sequence>
<dbReference type="Gene3D" id="2.60.120.280">
    <property type="entry name" value="Regulatory protein AraC"/>
    <property type="match status" value="1"/>
</dbReference>
<dbReference type="PROSITE" id="PS00041">
    <property type="entry name" value="HTH_ARAC_FAMILY_1"/>
    <property type="match status" value="1"/>
</dbReference>
<dbReference type="SUPFAM" id="SSF51215">
    <property type="entry name" value="Regulatory protein AraC"/>
    <property type="match status" value="1"/>
</dbReference>
<dbReference type="Pfam" id="PF02311">
    <property type="entry name" value="AraC_binding"/>
    <property type="match status" value="1"/>
</dbReference>
<dbReference type="InterPro" id="IPR037923">
    <property type="entry name" value="HTH-like"/>
</dbReference>